<organism evidence="3 4">
    <name type="scientific">Paenibacillus monticola</name>
    <dbReference type="NCBI Taxonomy" id="2666075"/>
    <lineage>
        <taxon>Bacteria</taxon>
        <taxon>Bacillati</taxon>
        <taxon>Bacillota</taxon>
        <taxon>Bacilli</taxon>
        <taxon>Bacillales</taxon>
        <taxon>Paenibacillaceae</taxon>
        <taxon>Paenibacillus</taxon>
    </lineage>
</organism>
<dbReference type="Gene3D" id="3.30.460.10">
    <property type="entry name" value="Beta Polymerase, domain 2"/>
    <property type="match status" value="1"/>
</dbReference>
<evidence type="ECO:0000313" key="4">
    <source>
        <dbReference type="Proteomes" id="UP000463051"/>
    </source>
</evidence>
<dbReference type="EMBL" id="WJXB01000018">
    <property type="protein sequence ID" value="MRN56941.1"/>
    <property type="molecule type" value="Genomic_DNA"/>
</dbReference>
<dbReference type="InterPro" id="IPR029348">
    <property type="entry name" value="NTF-like"/>
</dbReference>
<evidence type="ECO:0008006" key="5">
    <source>
        <dbReference type="Google" id="ProtNLM"/>
    </source>
</evidence>
<comment type="caution">
    <text evidence="3">The sequence shown here is derived from an EMBL/GenBank/DDBJ whole genome shotgun (WGS) entry which is preliminary data.</text>
</comment>
<dbReference type="InterPro" id="IPR043519">
    <property type="entry name" value="NT_sf"/>
</dbReference>
<dbReference type="Proteomes" id="UP000463051">
    <property type="component" value="Unassembled WGS sequence"/>
</dbReference>
<protein>
    <recommendedName>
        <fullName evidence="5">Nucleotidyltransferase-like domain-containing protein</fullName>
    </recommendedName>
</protein>
<dbReference type="Gene3D" id="1.20.120.330">
    <property type="entry name" value="Nucleotidyltransferases domain 2"/>
    <property type="match status" value="1"/>
</dbReference>
<evidence type="ECO:0000313" key="3">
    <source>
        <dbReference type="EMBL" id="MRN56941.1"/>
    </source>
</evidence>
<keyword evidence="4" id="KW-1185">Reference proteome</keyword>
<feature type="domain" description="YgxA-like substrate binding" evidence="2">
    <location>
        <begin position="137"/>
        <end position="233"/>
    </location>
</feature>
<evidence type="ECO:0000259" key="1">
    <source>
        <dbReference type="Pfam" id="PF14540"/>
    </source>
</evidence>
<accession>A0A7X2HBI5</accession>
<name>A0A7X2HBI5_9BACL</name>
<feature type="domain" description="Nucleotidyltransferase-like" evidence="1">
    <location>
        <begin position="29"/>
        <end position="131"/>
    </location>
</feature>
<reference evidence="3 4" key="1">
    <citation type="submission" date="2019-11" db="EMBL/GenBank/DDBJ databases">
        <title>Paenibacillus monticola sp. nov., a novel PGPR strain isolated from mountain sample in China.</title>
        <authorList>
            <person name="Zhao Q."/>
            <person name="Li H.-P."/>
            <person name="Zhang J.-L."/>
        </authorList>
    </citation>
    <scope>NUCLEOTIDE SEQUENCE [LARGE SCALE GENOMIC DNA]</scope>
    <source>
        <strain evidence="3 4">LC-T2</strain>
    </source>
</reference>
<evidence type="ECO:0000259" key="2">
    <source>
        <dbReference type="Pfam" id="PF22339"/>
    </source>
</evidence>
<dbReference type="Pfam" id="PF22339">
    <property type="entry name" value="YgxA-like_sub_bind"/>
    <property type="match status" value="1"/>
</dbReference>
<dbReference type="Pfam" id="PF14540">
    <property type="entry name" value="NTF-like"/>
    <property type="match status" value="1"/>
</dbReference>
<dbReference type="InterPro" id="IPR054515">
    <property type="entry name" value="YgxA-like_substrate-bd"/>
</dbReference>
<gene>
    <name evidence="3" type="ORF">GJB61_28735</name>
</gene>
<proteinExistence type="predicted"/>
<sequence>MDAKSPNLMEGSMELSNLTLLSGETFDENVLGAVALRRNGNAPYQSVLLHEFDMVVLMLHEELEQQHIVTHTIAGTKRTQTLHVGLSALERAVMAGDNNELITSLMAGELIWDPRGILKDMRQEILHFDGPLKERVLFMEFARFLHMYVKSKRYLDAGCIMDAYNCILMALYHWARIEVGESGSFPDPAVWEQVKSLNSSVHKLYEELTISTETLEQRVELVLLACEFSIMSKMADSCTMLLKLLNGRKEPWSIKELLQHSGLSHLEAELPLVLRKLVSRSLVREITSWADTTADDGYTIRYTL</sequence>
<dbReference type="AlphaFoldDB" id="A0A7X2HBI5"/>